<evidence type="ECO:0000313" key="1">
    <source>
        <dbReference type="EMBL" id="KAF5758736.1"/>
    </source>
</evidence>
<organism evidence="1 2">
    <name type="scientific">Helianthus annuus</name>
    <name type="common">Common sunflower</name>
    <dbReference type="NCBI Taxonomy" id="4232"/>
    <lineage>
        <taxon>Eukaryota</taxon>
        <taxon>Viridiplantae</taxon>
        <taxon>Streptophyta</taxon>
        <taxon>Embryophyta</taxon>
        <taxon>Tracheophyta</taxon>
        <taxon>Spermatophyta</taxon>
        <taxon>Magnoliopsida</taxon>
        <taxon>eudicotyledons</taxon>
        <taxon>Gunneridae</taxon>
        <taxon>Pentapetalae</taxon>
        <taxon>asterids</taxon>
        <taxon>campanulids</taxon>
        <taxon>Asterales</taxon>
        <taxon>Asteraceae</taxon>
        <taxon>Asteroideae</taxon>
        <taxon>Heliantheae alliance</taxon>
        <taxon>Heliantheae</taxon>
        <taxon>Helianthus</taxon>
    </lineage>
</organism>
<gene>
    <name evidence="1" type="ORF">HanXRQr2_Chr16g0732731</name>
</gene>
<reference evidence="1" key="1">
    <citation type="journal article" date="2017" name="Nature">
        <title>The sunflower genome provides insights into oil metabolism, flowering and Asterid evolution.</title>
        <authorList>
            <person name="Badouin H."/>
            <person name="Gouzy J."/>
            <person name="Grassa C.J."/>
            <person name="Murat F."/>
            <person name="Staton S.E."/>
            <person name="Cottret L."/>
            <person name="Lelandais-Briere C."/>
            <person name="Owens G.L."/>
            <person name="Carrere S."/>
            <person name="Mayjonade B."/>
            <person name="Legrand L."/>
            <person name="Gill N."/>
            <person name="Kane N.C."/>
            <person name="Bowers J.E."/>
            <person name="Hubner S."/>
            <person name="Bellec A."/>
            <person name="Berard A."/>
            <person name="Berges H."/>
            <person name="Blanchet N."/>
            <person name="Boniface M.C."/>
            <person name="Brunel D."/>
            <person name="Catrice O."/>
            <person name="Chaidir N."/>
            <person name="Claudel C."/>
            <person name="Donnadieu C."/>
            <person name="Faraut T."/>
            <person name="Fievet G."/>
            <person name="Helmstetter N."/>
            <person name="King M."/>
            <person name="Knapp S.J."/>
            <person name="Lai Z."/>
            <person name="Le Paslier M.C."/>
            <person name="Lippi Y."/>
            <person name="Lorenzon L."/>
            <person name="Mandel J.R."/>
            <person name="Marage G."/>
            <person name="Marchand G."/>
            <person name="Marquand E."/>
            <person name="Bret-Mestries E."/>
            <person name="Morien E."/>
            <person name="Nambeesan S."/>
            <person name="Nguyen T."/>
            <person name="Pegot-Espagnet P."/>
            <person name="Pouilly N."/>
            <person name="Raftis F."/>
            <person name="Sallet E."/>
            <person name="Schiex T."/>
            <person name="Thomas J."/>
            <person name="Vandecasteele C."/>
            <person name="Vares D."/>
            <person name="Vear F."/>
            <person name="Vautrin S."/>
            <person name="Crespi M."/>
            <person name="Mangin B."/>
            <person name="Burke J.M."/>
            <person name="Salse J."/>
            <person name="Munos S."/>
            <person name="Vincourt P."/>
            <person name="Rieseberg L.H."/>
            <person name="Langlade N.B."/>
        </authorList>
    </citation>
    <scope>NUCLEOTIDE SEQUENCE</scope>
    <source>
        <tissue evidence="1">Leaves</tissue>
    </source>
</reference>
<proteinExistence type="predicted"/>
<dbReference type="Proteomes" id="UP000215914">
    <property type="component" value="Unassembled WGS sequence"/>
</dbReference>
<accession>A0A9K3DRD3</accession>
<sequence length="56" mass="6420">MDKPEDRVIRRNSRKCVADPLCERGSISFAFVFPLLNSNNSLCLFHIIRCICPCGY</sequence>
<protein>
    <submittedName>
        <fullName evidence="1">Uncharacterized protein</fullName>
    </submittedName>
</protein>
<reference evidence="1" key="2">
    <citation type="submission" date="2020-06" db="EMBL/GenBank/DDBJ databases">
        <title>Helianthus annuus Genome sequencing and assembly Release 2.</title>
        <authorList>
            <person name="Gouzy J."/>
            <person name="Langlade N."/>
            <person name="Munos S."/>
        </authorList>
    </citation>
    <scope>NUCLEOTIDE SEQUENCE</scope>
    <source>
        <tissue evidence="1">Leaves</tissue>
    </source>
</reference>
<comment type="caution">
    <text evidence="1">The sequence shown here is derived from an EMBL/GenBank/DDBJ whole genome shotgun (WGS) entry which is preliminary data.</text>
</comment>
<dbReference type="Gramene" id="mRNA:HanXRQr2_Chr16g0732731">
    <property type="protein sequence ID" value="mRNA:HanXRQr2_Chr16g0732731"/>
    <property type="gene ID" value="HanXRQr2_Chr16g0732731"/>
</dbReference>
<dbReference type="AlphaFoldDB" id="A0A9K3DRD3"/>
<evidence type="ECO:0000313" key="2">
    <source>
        <dbReference type="Proteomes" id="UP000215914"/>
    </source>
</evidence>
<name>A0A9K3DRD3_HELAN</name>
<keyword evidence="2" id="KW-1185">Reference proteome</keyword>
<dbReference type="EMBL" id="MNCJ02000331">
    <property type="protein sequence ID" value="KAF5758736.1"/>
    <property type="molecule type" value="Genomic_DNA"/>
</dbReference>